<reference evidence="7 8" key="1">
    <citation type="submission" date="2021-01" db="EMBL/GenBank/DDBJ databases">
        <title>Genome public.</title>
        <authorList>
            <person name="Liu C."/>
            <person name="Sun Q."/>
        </authorList>
    </citation>
    <scope>NUCLEOTIDE SEQUENCE [LARGE SCALE GENOMIC DNA]</scope>
    <source>
        <strain evidence="7 8">YIM B02515</strain>
    </source>
</reference>
<keyword evidence="2" id="KW-0964">Secreted</keyword>
<comment type="caution">
    <text evidence="7">The sequence shown here is derived from an EMBL/GenBank/DDBJ whole genome shotgun (WGS) entry which is preliminary data.</text>
</comment>
<evidence type="ECO:0000313" key="7">
    <source>
        <dbReference type="EMBL" id="MBL4937515.1"/>
    </source>
</evidence>
<evidence type="ECO:0000256" key="5">
    <source>
        <dbReference type="SAM" id="Phobius"/>
    </source>
</evidence>
<keyword evidence="5" id="KW-1133">Transmembrane helix</keyword>
<gene>
    <name evidence="7" type="ORF">JK636_17480</name>
</gene>
<evidence type="ECO:0000259" key="6">
    <source>
        <dbReference type="Pfam" id="PF00746"/>
    </source>
</evidence>
<feature type="domain" description="Gram-positive cocci surface proteins LPxTG" evidence="6">
    <location>
        <begin position="203"/>
        <end position="229"/>
    </location>
</feature>
<evidence type="ECO:0000256" key="4">
    <source>
        <dbReference type="ARBA" id="ARBA00023088"/>
    </source>
</evidence>
<dbReference type="Proteomes" id="UP000632377">
    <property type="component" value="Unassembled WGS sequence"/>
</dbReference>
<dbReference type="InterPro" id="IPR019931">
    <property type="entry name" value="LPXTG_anchor"/>
</dbReference>
<dbReference type="Pfam" id="PF00746">
    <property type="entry name" value="Gram_pos_anchor"/>
    <property type="match status" value="1"/>
</dbReference>
<keyword evidence="1" id="KW-0134">Cell wall</keyword>
<keyword evidence="4" id="KW-0572">Peptidoglycan-anchor</keyword>
<name>A0ABS1TDS0_9CLOT</name>
<keyword evidence="5" id="KW-0812">Transmembrane</keyword>
<keyword evidence="3" id="KW-0732">Signal</keyword>
<sequence>MKNLKKFCCFICIFIFMVGITVPKILVKADDNKIIYHLSDKGNLNEILFTGEEIMWPGKTLEKEFYISNDNDFQCYVKNIIVDGKLYDKNGKELDKSTTEYTNFIKDTKLSFSYEGKEIWKGNEDALLNKNLVGENSIAINANEMKKFKVQFLFDKDSDNSTMKLQYKFNIQVNFAEIESVYLPPIDKGVKGETLVQTGSFFDTYVLTIFGVLLFVLGFVLYLKKGKKE</sequence>
<proteinExistence type="predicted"/>
<keyword evidence="5" id="KW-0472">Membrane</keyword>
<evidence type="ECO:0000256" key="3">
    <source>
        <dbReference type="ARBA" id="ARBA00022729"/>
    </source>
</evidence>
<evidence type="ECO:0000313" key="8">
    <source>
        <dbReference type="Proteomes" id="UP000632377"/>
    </source>
</evidence>
<dbReference type="EMBL" id="JAESWC010000014">
    <property type="protein sequence ID" value="MBL4937515.1"/>
    <property type="molecule type" value="Genomic_DNA"/>
</dbReference>
<protein>
    <submittedName>
        <fullName evidence="7">LPXTG cell wall anchor domain-containing protein</fullName>
    </submittedName>
</protein>
<feature type="transmembrane region" description="Helical" evidence="5">
    <location>
        <begin position="205"/>
        <end position="223"/>
    </location>
</feature>
<organism evidence="7 8">
    <name type="scientific">Clostridium rhizosphaerae</name>
    <dbReference type="NCBI Taxonomy" id="2803861"/>
    <lineage>
        <taxon>Bacteria</taxon>
        <taxon>Bacillati</taxon>
        <taxon>Bacillota</taxon>
        <taxon>Clostridia</taxon>
        <taxon>Eubacteriales</taxon>
        <taxon>Clostridiaceae</taxon>
        <taxon>Clostridium</taxon>
    </lineage>
</organism>
<accession>A0ABS1TDS0</accession>
<dbReference type="RefSeq" id="WP_202750259.1">
    <property type="nucleotide sequence ID" value="NZ_JAESWC010000014.1"/>
</dbReference>
<evidence type="ECO:0000256" key="2">
    <source>
        <dbReference type="ARBA" id="ARBA00022525"/>
    </source>
</evidence>
<keyword evidence="8" id="KW-1185">Reference proteome</keyword>
<evidence type="ECO:0000256" key="1">
    <source>
        <dbReference type="ARBA" id="ARBA00022512"/>
    </source>
</evidence>